<comment type="caution">
    <text evidence="1">The sequence shown here is derived from an EMBL/GenBank/DDBJ whole genome shotgun (WGS) entry which is preliminary data.</text>
</comment>
<dbReference type="EMBL" id="QJKB01000015">
    <property type="protein sequence ID" value="PXX37793.1"/>
    <property type="molecule type" value="Genomic_DNA"/>
</dbReference>
<keyword evidence="2" id="KW-1185">Reference proteome</keyword>
<dbReference type="Proteomes" id="UP000247792">
    <property type="component" value="Unassembled WGS sequence"/>
</dbReference>
<evidence type="ECO:0000313" key="1">
    <source>
        <dbReference type="EMBL" id="PXX37793.1"/>
    </source>
</evidence>
<organism evidence="1 2">
    <name type="scientific">Undibacterium pigrum</name>
    <dbReference type="NCBI Taxonomy" id="401470"/>
    <lineage>
        <taxon>Bacteria</taxon>
        <taxon>Pseudomonadati</taxon>
        <taxon>Pseudomonadota</taxon>
        <taxon>Betaproteobacteria</taxon>
        <taxon>Burkholderiales</taxon>
        <taxon>Oxalobacteraceae</taxon>
        <taxon>Undibacterium</taxon>
    </lineage>
</organism>
<protein>
    <submittedName>
        <fullName evidence="1">Uncharacterized protein</fullName>
    </submittedName>
</protein>
<evidence type="ECO:0000313" key="2">
    <source>
        <dbReference type="Proteomes" id="UP000247792"/>
    </source>
</evidence>
<dbReference type="AlphaFoldDB" id="A0A318IRZ5"/>
<proteinExistence type="predicted"/>
<dbReference type="RefSeq" id="WP_110257920.1">
    <property type="nucleotide sequence ID" value="NZ_QJKB01000015.1"/>
</dbReference>
<dbReference type="OrthoDB" id="8777687at2"/>
<name>A0A318IRZ5_9BURK</name>
<sequence length="186" mass="20857">MGLLDFFKSKPPARISLEQLSYDIAYQILPHYVFRQAAQLFDIVGSSSETSHFLFYHLACKSLSIPSLQEEAAQYRWHKFDLDANHTLLVLAYPQPVAIDLTGKSVKEITQSAGTWVIAPHFSGIVRSRQHDHIRYYVLGQTSMGGGTVLREIDDMATNANLGAGPAPELDHFVSLMRQRLEEPLA</sequence>
<accession>A0A318IRZ5</accession>
<gene>
    <name evidence="1" type="ORF">DFR42_11543</name>
</gene>
<reference evidence="1 2" key="1">
    <citation type="submission" date="2018-05" db="EMBL/GenBank/DDBJ databases">
        <title>Genomic Encyclopedia of Type Strains, Phase IV (KMG-IV): sequencing the most valuable type-strain genomes for metagenomic binning, comparative biology and taxonomic classification.</title>
        <authorList>
            <person name="Goeker M."/>
        </authorList>
    </citation>
    <scope>NUCLEOTIDE SEQUENCE [LARGE SCALE GENOMIC DNA]</scope>
    <source>
        <strain evidence="1 2">DSM 19792</strain>
    </source>
</reference>